<proteinExistence type="predicted"/>
<evidence type="ECO:0000313" key="1">
    <source>
        <dbReference type="EMBL" id="MXP25042.1"/>
    </source>
</evidence>
<dbReference type="AlphaFoldDB" id="A0A845A439"/>
<dbReference type="Proteomes" id="UP000460561">
    <property type="component" value="Unassembled WGS sequence"/>
</dbReference>
<accession>A0A845A439</accession>
<gene>
    <name evidence="1" type="ORF">GRI39_03135</name>
</gene>
<organism evidence="1 2">
    <name type="scientific">Altericroceibacterium indicum</name>
    <dbReference type="NCBI Taxonomy" id="374177"/>
    <lineage>
        <taxon>Bacteria</taxon>
        <taxon>Pseudomonadati</taxon>
        <taxon>Pseudomonadota</taxon>
        <taxon>Alphaproteobacteria</taxon>
        <taxon>Sphingomonadales</taxon>
        <taxon>Erythrobacteraceae</taxon>
        <taxon>Altericroceibacterium</taxon>
    </lineage>
</organism>
<protein>
    <submittedName>
        <fullName evidence="1">Uncharacterized protein</fullName>
    </submittedName>
</protein>
<comment type="caution">
    <text evidence="1">The sequence shown here is derived from an EMBL/GenBank/DDBJ whole genome shotgun (WGS) entry which is preliminary data.</text>
</comment>
<evidence type="ECO:0000313" key="2">
    <source>
        <dbReference type="Proteomes" id="UP000460561"/>
    </source>
</evidence>
<name>A0A845A439_9SPHN</name>
<sequence>MSAMPFTDDMPQKMGCMERLGKADGMCHHALPACAGLALALRSLGHAPLLAITKRANEPA</sequence>
<dbReference type="RefSeq" id="WP_160738211.1">
    <property type="nucleotide sequence ID" value="NZ_WTYQ01000001.1"/>
</dbReference>
<reference evidence="1 2" key="1">
    <citation type="submission" date="2019-12" db="EMBL/GenBank/DDBJ databases">
        <title>Genomic-based taxomic classification of the family Erythrobacteraceae.</title>
        <authorList>
            <person name="Xu L."/>
        </authorList>
    </citation>
    <scope>NUCLEOTIDE SEQUENCE [LARGE SCALE GENOMIC DNA]</scope>
    <source>
        <strain evidence="1 2">DSM 18604</strain>
    </source>
</reference>
<dbReference type="EMBL" id="WTYQ01000001">
    <property type="protein sequence ID" value="MXP25042.1"/>
    <property type="molecule type" value="Genomic_DNA"/>
</dbReference>
<keyword evidence="2" id="KW-1185">Reference proteome</keyword>